<organism evidence="1 2">
    <name type="scientific">Janthinobacterium agaricidamnosum NBRC 102515 = DSM 9628</name>
    <dbReference type="NCBI Taxonomy" id="1349767"/>
    <lineage>
        <taxon>Bacteria</taxon>
        <taxon>Pseudomonadati</taxon>
        <taxon>Pseudomonadota</taxon>
        <taxon>Betaproteobacteria</taxon>
        <taxon>Burkholderiales</taxon>
        <taxon>Oxalobacteraceae</taxon>
        <taxon>Janthinobacterium</taxon>
    </lineage>
</organism>
<protein>
    <submittedName>
        <fullName evidence="1">Uncharacterized protein</fullName>
    </submittedName>
</protein>
<evidence type="ECO:0000313" key="1">
    <source>
        <dbReference type="EMBL" id="CDG85933.1"/>
    </source>
</evidence>
<evidence type="ECO:0000313" key="2">
    <source>
        <dbReference type="Proteomes" id="UP000027604"/>
    </source>
</evidence>
<proteinExistence type="predicted"/>
<dbReference type="Proteomes" id="UP000027604">
    <property type="component" value="Chromosome I"/>
</dbReference>
<dbReference type="EMBL" id="HG322949">
    <property type="protein sequence ID" value="CDG85933.1"/>
    <property type="molecule type" value="Genomic_DNA"/>
</dbReference>
<accession>W0VET8</accession>
<name>W0VET8_9BURK</name>
<dbReference type="AlphaFoldDB" id="W0VET8"/>
<dbReference type="KEGG" id="jag:GJA_5338"/>
<gene>
    <name evidence="1" type="ORF">GJA_5338</name>
</gene>
<reference evidence="1 2" key="1">
    <citation type="journal article" date="2015" name="Genome Announc.">
        <title>Genome Sequence of Mushroom Soft-Rot Pathogen Janthinobacterium agaricidamnosum.</title>
        <authorList>
            <person name="Graupner K."/>
            <person name="Lackner G."/>
            <person name="Hertweck C."/>
        </authorList>
    </citation>
    <scope>NUCLEOTIDE SEQUENCE [LARGE SCALE GENOMIC DNA]</scope>
    <source>
        <strain evidence="2">NBRC 102515 / DSM 9628</strain>
    </source>
</reference>
<dbReference type="HOGENOM" id="CLU_3169051_0_0_4"/>
<dbReference type="PATRIC" id="fig|1349767.4.peg.1931"/>
<keyword evidence="2" id="KW-1185">Reference proteome</keyword>
<sequence length="47" mass="4817">MTVVGGGRRWQPMGQDAQLFFAAAACLGRAAEPIPGSGDAFPARIGI</sequence>